<protein>
    <submittedName>
        <fullName evidence="2">Uncharacterized protein</fullName>
    </submittedName>
</protein>
<reference evidence="2 3" key="1">
    <citation type="journal article" date="2018" name="Sci. Rep.">
        <title>Comparative genomics provides insights into the lifestyle and reveals functional heterogeneity of dark septate endophytic fungi.</title>
        <authorList>
            <person name="Knapp D.G."/>
            <person name="Nemeth J.B."/>
            <person name="Barry K."/>
            <person name="Hainaut M."/>
            <person name="Henrissat B."/>
            <person name="Johnson J."/>
            <person name="Kuo A."/>
            <person name="Lim J.H.P."/>
            <person name="Lipzen A."/>
            <person name="Nolan M."/>
            <person name="Ohm R.A."/>
            <person name="Tamas L."/>
            <person name="Grigoriev I.V."/>
            <person name="Spatafora J.W."/>
            <person name="Nagy L.G."/>
            <person name="Kovacs G.M."/>
        </authorList>
    </citation>
    <scope>NUCLEOTIDE SEQUENCE [LARGE SCALE GENOMIC DNA]</scope>
    <source>
        <strain evidence="2 3">DSE2036</strain>
    </source>
</reference>
<proteinExistence type="predicted"/>
<keyword evidence="1" id="KW-0812">Transmembrane</keyword>
<evidence type="ECO:0000256" key="1">
    <source>
        <dbReference type="SAM" id="Phobius"/>
    </source>
</evidence>
<sequence>MIGAVCLLVVCSSHKKTSKGNTAGGANGLQIVRWMPLDGPCGGVGGRRRLVGWKYLWMEIFRGKLSKRRPCQGRCGKGIGREFCPVKQAGPSIFFVCLFPLSLFLLCAAMFDVALGGVYGYLVLSCWGMTCGQGRARRRAGAVAGASPGMMGLGDWISLTVLRTGLESSRPAHGWGVCLCTWASSLRGAKHGNEIEKAPFFT</sequence>
<feature type="transmembrane region" description="Helical" evidence="1">
    <location>
        <begin position="93"/>
        <end position="122"/>
    </location>
</feature>
<evidence type="ECO:0000313" key="3">
    <source>
        <dbReference type="Proteomes" id="UP000244855"/>
    </source>
</evidence>
<evidence type="ECO:0000313" key="2">
    <source>
        <dbReference type="EMBL" id="PVI07182.1"/>
    </source>
</evidence>
<keyword evidence="1" id="KW-0472">Membrane</keyword>
<keyword evidence="3" id="KW-1185">Reference proteome</keyword>
<accession>A0A2V1EAJ8</accession>
<gene>
    <name evidence="2" type="ORF">DM02DRAFT_355616</name>
</gene>
<organism evidence="2 3">
    <name type="scientific">Periconia macrospinosa</name>
    <dbReference type="NCBI Taxonomy" id="97972"/>
    <lineage>
        <taxon>Eukaryota</taxon>
        <taxon>Fungi</taxon>
        <taxon>Dikarya</taxon>
        <taxon>Ascomycota</taxon>
        <taxon>Pezizomycotina</taxon>
        <taxon>Dothideomycetes</taxon>
        <taxon>Pleosporomycetidae</taxon>
        <taxon>Pleosporales</taxon>
        <taxon>Massarineae</taxon>
        <taxon>Periconiaceae</taxon>
        <taxon>Periconia</taxon>
    </lineage>
</organism>
<dbReference type="AlphaFoldDB" id="A0A2V1EAJ8"/>
<dbReference type="EMBL" id="KZ805305">
    <property type="protein sequence ID" value="PVI07182.1"/>
    <property type="molecule type" value="Genomic_DNA"/>
</dbReference>
<keyword evidence="1" id="KW-1133">Transmembrane helix</keyword>
<name>A0A2V1EAJ8_9PLEO</name>
<dbReference type="Proteomes" id="UP000244855">
    <property type="component" value="Unassembled WGS sequence"/>
</dbReference>